<evidence type="ECO:0000313" key="8">
    <source>
        <dbReference type="EMBL" id="WZL77281.1"/>
    </source>
</evidence>
<gene>
    <name evidence="8" type="ORF">QBE54_10320</name>
</gene>
<dbReference type="PANTHER" id="PTHR42940:SF8">
    <property type="entry name" value="VACUOLAR PROTEIN SORTING-ASSOCIATED PROTEIN 11"/>
    <property type="match status" value="1"/>
</dbReference>
<comment type="similarity">
    <text evidence="2">Belongs to the zinc-containing alcohol dehydrogenase family.</text>
</comment>
<keyword evidence="5" id="KW-0560">Oxidoreductase</keyword>
<evidence type="ECO:0000259" key="6">
    <source>
        <dbReference type="Pfam" id="PF00107"/>
    </source>
</evidence>
<dbReference type="Gene3D" id="3.40.50.720">
    <property type="entry name" value="NAD(P)-binding Rossmann-like Domain"/>
    <property type="match status" value="1"/>
</dbReference>
<sequence length="331" mass="36480">MRAMVLERTAPVETSPLLLKEVALQGVEDDEVLIKVAACGVCHTDLHIVEGELPPHKLPLVPGHQIVGKVVERGKKVNNLEVGQRVGVPWINQVCGVCRFCRQGMENLCENALFTGYDLDGGYAEFAIFREEAAYPIPEGYEDVEFAPLLCGGVIGYRAYRQSKVKEGEILGLFGFGSSAHLVAQMALFEGVRVFVFTRSPEHQKLARELGASFVGRAEDVPPEKLDAAIIFAPAGHLVKVALEYLCPGGRVITAGIYSTPIPELPYDLVYKERCIQSVANSTRKDVQELIELSRRLHFKTQIEVFPLEEANRALLLLKESKIRASAVLSI</sequence>
<evidence type="ECO:0000256" key="5">
    <source>
        <dbReference type="ARBA" id="ARBA00023002"/>
    </source>
</evidence>
<dbReference type="InterPro" id="IPR013149">
    <property type="entry name" value="ADH-like_C"/>
</dbReference>
<reference evidence="8 9" key="1">
    <citation type="submission" date="2023-03" db="EMBL/GenBank/DDBJ databases">
        <title>Novel Species.</title>
        <authorList>
            <person name="Ma S."/>
        </authorList>
    </citation>
    <scope>NUCLEOTIDE SEQUENCE [LARGE SCALE GENOMIC DNA]</scope>
    <source>
        <strain evidence="8 9">B11</strain>
    </source>
</reference>
<dbReference type="PANTHER" id="PTHR42940">
    <property type="entry name" value="ALCOHOL DEHYDROGENASE 1-RELATED"/>
    <property type="match status" value="1"/>
</dbReference>
<dbReference type="InterPro" id="IPR011032">
    <property type="entry name" value="GroES-like_sf"/>
</dbReference>
<dbReference type="InterPro" id="IPR014187">
    <property type="entry name" value="ADH_Zn_typ-2"/>
</dbReference>
<evidence type="ECO:0000256" key="2">
    <source>
        <dbReference type="ARBA" id="ARBA00008072"/>
    </source>
</evidence>
<name>A0ABZ2YE53_9BACT</name>
<accession>A0ABZ2YE53</accession>
<organism evidence="8 9">
    <name type="scientific">Thermatribacter velox</name>
    <dbReference type="NCBI Taxonomy" id="3039681"/>
    <lineage>
        <taxon>Bacteria</taxon>
        <taxon>Pseudomonadati</taxon>
        <taxon>Atribacterota</taxon>
        <taxon>Atribacteria</taxon>
        <taxon>Atribacterales</taxon>
        <taxon>Thermatribacteraceae</taxon>
        <taxon>Thermatribacter</taxon>
    </lineage>
</organism>
<dbReference type="SUPFAM" id="SSF51735">
    <property type="entry name" value="NAD(P)-binding Rossmann-fold domains"/>
    <property type="match status" value="1"/>
</dbReference>
<dbReference type="EMBL" id="CP121689">
    <property type="protein sequence ID" value="WZL77281.1"/>
    <property type="molecule type" value="Genomic_DNA"/>
</dbReference>
<feature type="domain" description="Alcohol dehydrogenase-like C-terminal" evidence="6">
    <location>
        <begin position="181"/>
        <end position="293"/>
    </location>
</feature>
<dbReference type="Proteomes" id="UP001461341">
    <property type="component" value="Chromosome"/>
</dbReference>
<dbReference type="Pfam" id="PF08240">
    <property type="entry name" value="ADH_N"/>
    <property type="match status" value="1"/>
</dbReference>
<dbReference type="InterPro" id="IPR036291">
    <property type="entry name" value="NAD(P)-bd_dom_sf"/>
</dbReference>
<evidence type="ECO:0000259" key="7">
    <source>
        <dbReference type="Pfam" id="PF08240"/>
    </source>
</evidence>
<evidence type="ECO:0000313" key="9">
    <source>
        <dbReference type="Proteomes" id="UP001461341"/>
    </source>
</evidence>
<proteinExistence type="inferred from homology"/>
<dbReference type="NCBIfam" id="TIGR02822">
    <property type="entry name" value="adh_fam_2"/>
    <property type="match status" value="1"/>
</dbReference>
<evidence type="ECO:0000256" key="4">
    <source>
        <dbReference type="ARBA" id="ARBA00022833"/>
    </source>
</evidence>
<keyword evidence="9" id="KW-1185">Reference proteome</keyword>
<dbReference type="InterPro" id="IPR013154">
    <property type="entry name" value="ADH-like_N"/>
</dbReference>
<evidence type="ECO:0000256" key="1">
    <source>
        <dbReference type="ARBA" id="ARBA00001947"/>
    </source>
</evidence>
<feature type="domain" description="Alcohol dehydrogenase-like N-terminal" evidence="7">
    <location>
        <begin position="29"/>
        <end position="139"/>
    </location>
</feature>
<keyword evidence="4" id="KW-0862">Zinc</keyword>
<dbReference type="Pfam" id="PF00107">
    <property type="entry name" value="ADH_zinc_N"/>
    <property type="match status" value="1"/>
</dbReference>
<evidence type="ECO:0000256" key="3">
    <source>
        <dbReference type="ARBA" id="ARBA00022723"/>
    </source>
</evidence>
<dbReference type="CDD" id="cd08298">
    <property type="entry name" value="CAD2"/>
    <property type="match status" value="1"/>
</dbReference>
<comment type="cofactor">
    <cofactor evidence="1">
        <name>Zn(2+)</name>
        <dbReference type="ChEBI" id="CHEBI:29105"/>
    </cofactor>
</comment>
<dbReference type="SUPFAM" id="SSF50129">
    <property type="entry name" value="GroES-like"/>
    <property type="match status" value="1"/>
</dbReference>
<protein>
    <submittedName>
        <fullName evidence="8">Zinc-dependent alcohol dehydrogenase family protein</fullName>
    </submittedName>
</protein>
<dbReference type="Gene3D" id="3.90.180.10">
    <property type="entry name" value="Medium-chain alcohol dehydrogenases, catalytic domain"/>
    <property type="match status" value="1"/>
</dbReference>
<keyword evidence="3" id="KW-0479">Metal-binding</keyword>